<comment type="caution">
    <text evidence="2">The sequence shown here is derived from an EMBL/GenBank/DDBJ whole genome shotgun (WGS) entry which is preliminary data.</text>
</comment>
<dbReference type="EMBL" id="BGZK01000029">
    <property type="protein sequence ID" value="GBP08102.1"/>
    <property type="molecule type" value="Genomic_DNA"/>
</dbReference>
<keyword evidence="3" id="KW-1185">Reference proteome</keyword>
<dbReference type="AlphaFoldDB" id="A0A4C1T0T7"/>
<organism evidence="2 3">
    <name type="scientific">Eumeta variegata</name>
    <name type="common">Bagworm moth</name>
    <name type="synonym">Eumeta japonica</name>
    <dbReference type="NCBI Taxonomy" id="151549"/>
    <lineage>
        <taxon>Eukaryota</taxon>
        <taxon>Metazoa</taxon>
        <taxon>Ecdysozoa</taxon>
        <taxon>Arthropoda</taxon>
        <taxon>Hexapoda</taxon>
        <taxon>Insecta</taxon>
        <taxon>Pterygota</taxon>
        <taxon>Neoptera</taxon>
        <taxon>Endopterygota</taxon>
        <taxon>Lepidoptera</taxon>
        <taxon>Glossata</taxon>
        <taxon>Ditrysia</taxon>
        <taxon>Tineoidea</taxon>
        <taxon>Psychidae</taxon>
        <taxon>Oiketicinae</taxon>
        <taxon>Eumeta</taxon>
    </lineage>
</organism>
<reference evidence="2 3" key="1">
    <citation type="journal article" date="2019" name="Commun. Biol.">
        <title>The bagworm genome reveals a unique fibroin gene that provides high tensile strength.</title>
        <authorList>
            <person name="Kono N."/>
            <person name="Nakamura H."/>
            <person name="Ohtoshi R."/>
            <person name="Tomita M."/>
            <person name="Numata K."/>
            <person name="Arakawa K."/>
        </authorList>
    </citation>
    <scope>NUCLEOTIDE SEQUENCE [LARGE SCALE GENOMIC DNA]</scope>
</reference>
<dbReference type="Proteomes" id="UP000299102">
    <property type="component" value="Unassembled WGS sequence"/>
</dbReference>
<evidence type="ECO:0000313" key="3">
    <source>
        <dbReference type="Proteomes" id="UP000299102"/>
    </source>
</evidence>
<name>A0A4C1T0T7_EUMVA</name>
<feature type="compositionally biased region" description="Polar residues" evidence="1">
    <location>
        <begin position="38"/>
        <end position="50"/>
    </location>
</feature>
<accession>A0A4C1T0T7</accession>
<feature type="region of interest" description="Disordered" evidence="1">
    <location>
        <begin position="1"/>
        <end position="50"/>
    </location>
</feature>
<gene>
    <name evidence="2" type="ORF">EVAR_2903_1</name>
</gene>
<evidence type="ECO:0000313" key="2">
    <source>
        <dbReference type="EMBL" id="GBP08102.1"/>
    </source>
</evidence>
<protein>
    <submittedName>
        <fullName evidence="2">Uncharacterized protein</fullName>
    </submittedName>
</protein>
<proteinExistence type="predicted"/>
<feature type="compositionally biased region" description="Basic residues" evidence="1">
    <location>
        <begin position="1"/>
        <end position="10"/>
    </location>
</feature>
<evidence type="ECO:0000256" key="1">
    <source>
        <dbReference type="SAM" id="MobiDB-lite"/>
    </source>
</evidence>
<sequence>MKLTRLQRSRRFFERNTNEDTLEPPRGQGVNTAALAPASSSFGTATGSRIVSETGSVERIEIRERVQSPPTGGIKIAMRSSTEIRFESGIRMGIDLVPIVTRSCYHGIA</sequence>